<feature type="chain" id="PRO_5016290855" description="Right handed beta helix domain-containing protein" evidence="2">
    <location>
        <begin position="28"/>
        <end position="386"/>
    </location>
</feature>
<evidence type="ECO:0000313" key="3">
    <source>
        <dbReference type="EMBL" id="PZA18244.1"/>
    </source>
</evidence>
<name>A0A323V0M6_9RHOO</name>
<keyword evidence="2" id="KW-0732">Signal</keyword>
<evidence type="ECO:0000313" key="4">
    <source>
        <dbReference type="Proteomes" id="UP000248259"/>
    </source>
</evidence>
<dbReference type="SUPFAM" id="SSF51126">
    <property type="entry name" value="Pectin lyase-like"/>
    <property type="match status" value="1"/>
</dbReference>
<evidence type="ECO:0000256" key="2">
    <source>
        <dbReference type="SAM" id="SignalP"/>
    </source>
</evidence>
<dbReference type="OrthoDB" id="8878147at2"/>
<dbReference type="InterPro" id="IPR011050">
    <property type="entry name" value="Pectin_lyase_fold/virulence"/>
</dbReference>
<dbReference type="InterPro" id="IPR012334">
    <property type="entry name" value="Pectin_lyas_fold"/>
</dbReference>
<gene>
    <name evidence="3" type="ORF">DNK49_01530</name>
</gene>
<dbReference type="RefSeq" id="WP_110522545.1">
    <property type="nucleotide sequence ID" value="NZ_QKOE01000001.1"/>
</dbReference>
<accession>A0A323V0M6</accession>
<dbReference type="Gene3D" id="2.160.20.10">
    <property type="entry name" value="Single-stranded right-handed beta-helix, Pectin lyase-like"/>
    <property type="match status" value="1"/>
</dbReference>
<dbReference type="EMBL" id="QKOE01000001">
    <property type="protein sequence ID" value="PZA18244.1"/>
    <property type="molecule type" value="Genomic_DNA"/>
</dbReference>
<feature type="region of interest" description="Disordered" evidence="1">
    <location>
        <begin position="367"/>
        <end position="386"/>
    </location>
</feature>
<feature type="signal peptide" evidence="2">
    <location>
        <begin position="1"/>
        <end position="27"/>
    </location>
</feature>
<comment type="caution">
    <text evidence="3">The sequence shown here is derived from an EMBL/GenBank/DDBJ whole genome shotgun (WGS) entry which is preliminary data.</text>
</comment>
<sequence>MQVRTRLISRALAAVLLIGTGLSTVSAAVITVGPDEAIRHLSDAARIARDGDIVLIKAGTYRGDVAVWQQKKLEIRGVGGRPVLVADGMHAEGKAIWVFRDGEFEVDNIEFRGTRVPDGNGAGIRFERGRLTVRNCVFDDNQNGLLTANFEDTELHIHDSVFSNAPRNGNQLAHLLYVGRIGQVTIEGSRFHNGFEGHLIKSRARRSDIRYNLIVDGPGGEASYEIDLPNGGDASLVGNVIGQSASSQNPVMVAYGAEGPIWPGSRLRMAHNTLIHTGWRPAWFVRAWPDKLPPDTPIITRNNLHAGLGIFTTTLPGDHAGNLALPVSLLSPDILDFTGPFGSITRRFSVALEGTPEEDLRPTAAFAFPVGTSPRAPSTSPTPGAF</sequence>
<reference evidence="3 4" key="1">
    <citation type="submission" date="2018-06" db="EMBL/GenBank/DDBJ databases">
        <title>Azoarcus communis strain SWub3 genome.</title>
        <authorList>
            <person name="Zorraquino Salvo V."/>
            <person name="Toubiana D."/>
            <person name="Blumwald E."/>
        </authorList>
    </citation>
    <scope>NUCLEOTIDE SEQUENCE [LARGE SCALE GENOMIC DNA]</scope>
    <source>
        <strain evidence="3 4">SWub3</strain>
    </source>
</reference>
<protein>
    <recommendedName>
        <fullName evidence="5">Right handed beta helix domain-containing protein</fullName>
    </recommendedName>
</protein>
<evidence type="ECO:0008006" key="5">
    <source>
        <dbReference type="Google" id="ProtNLM"/>
    </source>
</evidence>
<dbReference type="Proteomes" id="UP000248259">
    <property type="component" value="Unassembled WGS sequence"/>
</dbReference>
<proteinExistence type="predicted"/>
<organism evidence="3 4">
    <name type="scientific">Parazoarcus communis SWub3 = DSM 12120</name>
    <dbReference type="NCBI Taxonomy" id="1121029"/>
    <lineage>
        <taxon>Bacteria</taxon>
        <taxon>Pseudomonadati</taxon>
        <taxon>Pseudomonadota</taxon>
        <taxon>Betaproteobacteria</taxon>
        <taxon>Rhodocyclales</taxon>
        <taxon>Zoogloeaceae</taxon>
        <taxon>Parazoarcus</taxon>
    </lineage>
</organism>
<evidence type="ECO:0000256" key="1">
    <source>
        <dbReference type="SAM" id="MobiDB-lite"/>
    </source>
</evidence>
<dbReference type="AlphaFoldDB" id="A0A323V0M6"/>
<keyword evidence="4" id="KW-1185">Reference proteome</keyword>
<feature type="compositionally biased region" description="Low complexity" evidence="1">
    <location>
        <begin position="372"/>
        <end position="386"/>
    </location>
</feature>